<feature type="compositionally biased region" description="Basic and acidic residues" evidence="1">
    <location>
        <begin position="81"/>
        <end position="90"/>
    </location>
</feature>
<protein>
    <submittedName>
        <fullName evidence="2">Uncharacterized protein</fullName>
    </submittedName>
</protein>
<reference evidence="2 3" key="1">
    <citation type="journal article" date="2016" name="Nat. Commun.">
        <title>Extremotolerant tardigrade genome and improved radiotolerance of human cultured cells by tardigrade-unique protein.</title>
        <authorList>
            <person name="Hashimoto T."/>
            <person name="Horikawa D.D."/>
            <person name="Saito Y."/>
            <person name="Kuwahara H."/>
            <person name="Kozuka-Hata H."/>
            <person name="Shin-I T."/>
            <person name="Minakuchi Y."/>
            <person name="Ohishi K."/>
            <person name="Motoyama A."/>
            <person name="Aizu T."/>
            <person name="Enomoto A."/>
            <person name="Kondo K."/>
            <person name="Tanaka S."/>
            <person name="Hara Y."/>
            <person name="Koshikawa S."/>
            <person name="Sagara H."/>
            <person name="Miura T."/>
            <person name="Yokobori S."/>
            <person name="Miyagawa K."/>
            <person name="Suzuki Y."/>
            <person name="Kubo T."/>
            <person name="Oyama M."/>
            <person name="Kohara Y."/>
            <person name="Fujiyama A."/>
            <person name="Arakawa K."/>
            <person name="Katayama T."/>
            <person name="Toyoda A."/>
            <person name="Kunieda T."/>
        </authorList>
    </citation>
    <scope>NUCLEOTIDE SEQUENCE [LARGE SCALE GENOMIC DNA]</scope>
    <source>
        <strain evidence="2 3">YOKOZUNA-1</strain>
    </source>
</reference>
<keyword evidence="3" id="KW-1185">Reference proteome</keyword>
<gene>
    <name evidence="2" type="primary">RvY_15918</name>
    <name evidence="2" type="synonym">RvY_15918.2</name>
    <name evidence="2" type="ORF">RvY_15918-2</name>
</gene>
<feature type="region of interest" description="Disordered" evidence="1">
    <location>
        <begin position="1"/>
        <end position="100"/>
    </location>
</feature>
<accession>A0A1D1VWL5</accession>
<dbReference type="AlphaFoldDB" id="A0A1D1VWL5"/>
<dbReference type="EMBL" id="BDGG01000012">
    <property type="protein sequence ID" value="GAV05852.1"/>
    <property type="molecule type" value="Genomic_DNA"/>
</dbReference>
<dbReference type="Proteomes" id="UP000186922">
    <property type="component" value="Unassembled WGS sequence"/>
</dbReference>
<feature type="compositionally biased region" description="Basic and acidic residues" evidence="1">
    <location>
        <begin position="1"/>
        <end position="10"/>
    </location>
</feature>
<feature type="compositionally biased region" description="Basic and acidic residues" evidence="1">
    <location>
        <begin position="19"/>
        <end position="34"/>
    </location>
</feature>
<sequence length="206" mass="23525">MPDHEKEKGSHHGKHSDKHHHEPHDTSSSHSDSKHGKKHHSKTNVDKADNKPHSHHHHSSKATLDVPGHNVHGGGHKHHEHGHENKEHHSDKHKHHYKKDADAADILSDKSEHKVLMTIQALPHDDDNDKKSHHHKHKHSPSEHHGSTHRKHEDKHGKNSISICYSVNSGEPARTHIPDVQSYSCFADHLNNMCHYVRESFFDSLS</sequence>
<organism evidence="2 3">
    <name type="scientific">Ramazzottius varieornatus</name>
    <name type="common">Water bear</name>
    <name type="synonym">Tardigrade</name>
    <dbReference type="NCBI Taxonomy" id="947166"/>
    <lineage>
        <taxon>Eukaryota</taxon>
        <taxon>Metazoa</taxon>
        <taxon>Ecdysozoa</taxon>
        <taxon>Tardigrada</taxon>
        <taxon>Eutardigrada</taxon>
        <taxon>Parachela</taxon>
        <taxon>Hypsibioidea</taxon>
        <taxon>Ramazzottiidae</taxon>
        <taxon>Ramazzottius</taxon>
    </lineage>
</organism>
<evidence type="ECO:0000313" key="3">
    <source>
        <dbReference type="Proteomes" id="UP000186922"/>
    </source>
</evidence>
<comment type="caution">
    <text evidence="2">The sequence shown here is derived from an EMBL/GenBank/DDBJ whole genome shotgun (WGS) entry which is preliminary data.</text>
</comment>
<proteinExistence type="predicted"/>
<evidence type="ECO:0000313" key="2">
    <source>
        <dbReference type="EMBL" id="GAV05852.1"/>
    </source>
</evidence>
<feature type="compositionally biased region" description="Basic and acidic residues" evidence="1">
    <location>
        <begin position="43"/>
        <end position="52"/>
    </location>
</feature>
<name>A0A1D1VWL5_RAMVA</name>
<evidence type="ECO:0000256" key="1">
    <source>
        <dbReference type="SAM" id="MobiDB-lite"/>
    </source>
</evidence>
<feature type="region of interest" description="Disordered" evidence="1">
    <location>
        <begin position="124"/>
        <end position="158"/>
    </location>
</feature>